<keyword evidence="1" id="KW-0560">Oxidoreductase</keyword>
<sequence>MDYRNLGRAGVKVSEICLGTMTFGNGADQAGASRMVDAALDAGVNFFDTANAYVSGTSETMLGVALKGRREKAVIASKVFNPMGPGINDSGLSRLHIKQQVEGSLKRLQTDYIDIYYIHHVDHQTPIEETLRAFDDLVREGKILYTACSNFEAWRLIDTLWISETNGWARFDAYQPQYSLMVRDIDEEIVPACQAKGLGVVAWSPLASGYLAGKYTPGSLKVQGTRSAEGWGFQARFFAPNHAEILQTLLDTAKEIGRTPAQTALRWVMDQPFMTSAIVGARNAEQLADTLKAGGWRLPAEALDSLNKVSARPTRYPRAFEDPMPGRRQSAVKMPGMPA</sequence>
<dbReference type="CDD" id="cd19091">
    <property type="entry name" value="AKR_PsAKR"/>
    <property type="match status" value="1"/>
</dbReference>
<evidence type="ECO:0000313" key="5">
    <source>
        <dbReference type="Proteomes" id="UP000190092"/>
    </source>
</evidence>
<gene>
    <name evidence="4" type="ORF">SAMN02745126_01266</name>
</gene>
<feature type="region of interest" description="Disordered" evidence="2">
    <location>
        <begin position="316"/>
        <end position="339"/>
    </location>
</feature>
<dbReference type="OrthoDB" id="9773828at2"/>
<dbReference type="GO" id="GO:0016491">
    <property type="term" value="F:oxidoreductase activity"/>
    <property type="evidence" value="ECO:0007669"/>
    <property type="project" value="UniProtKB-KW"/>
</dbReference>
<dbReference type="FunFam" id="3.20.20.100:FF:000004">
    <property type="entry name" value="Oxidoreductase, aldo/keto reductase"/>
    <property type="match status" value="1"/>
</dbReference>
<dbReference type="Gene3D" id="3.20.20.100">
    <property type="entry name" value="NADP-dependent oxidoreductase domain"/>
    <property type="match status" value="1"/>
</dbReference>
<evidence type="ECO:0000256" key="2">
    <source>
        <dbReference type="SAM" id="MobiDB-lite"/>
    </source>
</evidence>
<keyword evidence="5" id="KW-1185">Reference proteome</keyword>
<dbReference type="PANTHER" id="PTHR43364:SF4">
    <property type="entry name" value="NAD(P)-LINKED OXIDOREDUCTASE SUPERFAMILY PROTEIN"/>
    <property type="match status" value="1"/>
</dbReference>
<dbReference type="InterPro" id="IPR023210">
    <property type="entry name" value="NADP_OxRdtase_dom"/>
</dbReference>
<feature type="domain" description="NADP-dependent oxidoreductase" evidence="3">
    <location>
        <begin position="15"/>
        <end position="309"/>
    </location>
</feature>
<dbReference type="InterPro" id="IPR020471">
    <property type="entry name" value="AKR"/>
</dbReference>
<evidence type="ECO:0000259" key="3">
    <source>
        <dbReference type="Pfam" id="PF00248"/>
    </source>
</evidence>
<dbReference type="PRINTS" id="PR00069">
    <property type="entry name" value="ALDKETRDTASE"/>
</dbReference>
<dbReference type="GO" id="GO:0005829">
    <property type="term" value="C:cytosol"/>
    <property type="evidence" value="ECO:0007669"/>
    <property type="project" value="TreeGrafter"/>
</dbReference>
<dbReference type="STRING" id="225324.SAMN02745126_01266"/>
<name>A0A1T4KZN0_9HYPH</name>
<dbReference type="InterPro" id="IPR050523">
    <property type="entry name" value="AKR_Detox_Biosynth"/>
</dbReference>
<dbReference type="AlphaFoldDB" id="A0A1T4KZN0"/>
<evidence type="ECO:0000256" key="1">
    <source>
        <dbReference type="ARBA" id="ARBA00023002"/>
    </source>
</evidence>
<reference evidence="5" key="1">
    <citation type="submission" date="2017-02" db="EMBL/GenBank/DDBJ databases">
        <authorList>
            <person name="Varghese N."/>
            <person name="Submissions S."/>
        </authorList>
    </citation>
    <scope>NUCLEOTIDE SEQUENCE [LARGE SCALE GENOMIC DNA]</scope>
    <source>
        <strain evidence="5">ATCC 27094</strain>
    </source>
</reference>
<organism evidence="4 5">
    <name type="scientific">Enhydrobacter aerosaccus</name>
    <dbReference type="NCBI Taxonomy" id="225324"/>
    <lineage>
        <taxon>Bacteria</taxon>
        <taxon>Pseudomonadati</taxon>
        <taxon>Pseudomonadota</taxon>
        <taxon>Alphaproteobacteria</taxon>
        <taxon>Hyphomicrobiales</taxon>
        <taxon>Enhydrobacter</taxon>
    </lineage>
</organism>
<dbReference type="EMBL" id="FUWJ01000001">
    <property type="protein sequence ID" value="SJZ47922.1"/>
    <property type="molecule type" value="Genomic_DNA"/>
</dbReference>
<dbReference type="RefSeq" id="WP_085932914.1">
    <property type="nucleotide sequence ID" value="NZ_FUWJ01000001.1"/>
</dbReference>
<evidence type="ECO:0000313" key="4">
    <source>
        <dbReference type="EMBL" id="SJZ47922.1"/>
    </source>
</evidence>
<accession>A0A1T4KZN0</accession>
<dbReference type="Proteomes" id="UP000190092">
    <property type="component" value="Unassembled WGS sequence"/>
</dbReference>
<dbReference type="PANTHER" id="PTHR43364">
    <property type="entry name" value="NADH-SPECIFIC METHYLGLYOXAL REDUCTASE-RELATED"/>
    <property type="match status" value="1"/>
</dbReference>
<dbReference type="Pfam" id="PF00248">
    <property type="entry name" value="Aldo_ket_red"/>
    <property type="match status" value="1"/>
</dbReference>
<proteinExistence type="predicted"/>
<dbReference type="InterPro" id="IPR036812">
    <property type="entry name" value="NAD(P)_OxRdtase_dom_sf"/>
</dbReference>
<protein>
    <submittedName>
        <fullName evidence="4">Predicted oxidoreductase</fullName>
    </submittedName>
</protein>
<dbReference type="SUPFAM" id="SSF51430">
    <property type="entry name" value="NAD(P)-linked oxidoreductase"/>
    <property type="match status" value="1"/>
</dbReference>